<gene>
    <name evidence="3" type="ORF">D2L64_06345</name>
</gene>
<proteinExistence type="predicted"/>
<dbReference type="Pfam" id="PF13478">
    <property type="entry name" value="XdhC_C"/>
    <property type="match status" value="1"/>
</dbReference>
<keyword evidence="4" id="KW-1185">Reference proteome</keyword>
<protein>
    <submittedName>
        <fullName evidence="3">XdhC/CoxI family protein</fullName>
    </submittedName>
</protein>
<dbReference type="Pfam" id="PF02625">
    <property type="entry name" value="XdhC_CoxI"/>
    <property type="match status" value="1"/>
</dbReference>
<dbReference type="AlphaFoldDB" id="A0A418MYD5"/>
<dbReference type="Proteomes" id="UP000283832">
    <property type="component" value="Unassembled WGS sequence"/>
</dbReference>
<dbReference type="InterPro" id="IPR003777">
    <property type="entry name" value="XdhC_CoxI"/>
</dbReference>
<accession>A0A418MYD5</accession>
<organism evidence="3 4">
    <name type="scientific">Micromonospora radicis</name>
    <dbReference type="NCBI Taxonomy" id="1894971"/>
    <lineage>
        <taxon>Bacteria</taxon>
        <taxon>Bacillati</taxon>
        <taxon>Actinomycetota</taxon>
        <taxon>Actinomycetes</taxon>
        <taxon>Micromonosporales</taxon>
        <taxon>Micromonosporaceae</taxon>
        <taxon>Micromonospora</taxon>
    </lineage>
</organism>
<feature type="domain" description="XdhC Rossmann" evidence="2">
    <location>
        <begin position="174"/>
        <end position="312"/>
    </location>
</feature>
<dbReference type="EMBL" id="QXEC01000004">
    <property type="protein sequence ID" value="RIV39957.1"/>
    <property type="molecule type" value="Genomic_DNA"/>
</dbReference>
<evidence type="ECO:0000259" key="1">
    <source>
        <dbReference type="Pfam" id="PF02625"/>
    </source>
</evidence>
<dbReference type="InterPro" id="IPR052698">
    <property type="entry name" value="MoCofactor_Util/Proc"/>
</dbReference>
<evidence type="ECO:0000259" key="2">
    <source>
        <dbReference type="Pfam" id="PF13478"/>
    </source>
</evidence>
<feature type="domain" description="XdhC- CoxI" evidence="1">
    <location>
        <begin position="28"/>
        <end position="89"/>
    </location>
</feature>
<dbReference type="Gene3D" id="3.40.50.720">
    <property type="entry name" value="NAD(P)-binding Rossmann-like Domain"/>
    <property type="match status" value="1"/>
</dbReference>
<comment type="caution">
    <text evidence="3">The sequence shown here is derived from an EMBL/GenBank/DDBJ whole genome shotgun (WGS) entry which is preliminary data.</text>
</comment>
<dbReference type="PANTHER" id="PTHR30388">
    <property type="entry name" value="ALDEHYDE OXIDOREDUCTASE MOLYBDENUM COFACTOR ASSEMBLY PROTEIN"/>
    <property type="match status" value="1"/>
</dbReference>
<name>A0A418MYD5_9ACTN</name>
<evidence type="ECO:0000313" key="3">
    <source>
        <dbReference type="EMBL" id="RIV39957.1"/>
    </source>
</evidence>
<reference evidence="3 4" key="1">
    <citation type="submission" date="2018-08" db="EMBL/GenBank/DDBJ databases">
        <title>Jishengella sp. nov., isolated from a root of Azadirachta indica A. Juss. var. siamensis Valenton.</title>
        <authorList>
            <person name="Kuncharoen N."/>
            <person name="Tanasupawat S."/>
            <person name="Kudo T."/>
            <person name="Ohkuma M."/>
        </authorList>
    </citation>
    <scope>NUCLEOTIDE SEQUENCE [LARGE SCALE GENOMIC DNA]</scope>
    <source>
        <strain evidence="3 4">AZ1-13</strain>
    </source>
</reference>
<dbReference type="InterPro" id="IPR027051">
    <property type="entry name" value="XdhC_Rossmann_dom"/>
</dbReference>
<evidence type="ECO:0000313" key="4">
    <source>
        <dbReference type="Proteomes" id="UP000283832"/>
    </source>
</evidence>
<sequence>MDATPSWSGGWRRMLSEVWPFVAQRHGAGQRVVLARLVRRTGPGSRPLGATMAVAADGGWTGSVSGGCVEGALLDEARSVLDGAAPRLTSVRPGADLMPWEPAPACAGELGVLICPAPVGPVFAAVSAALATRRPLAVAVELEPPFRWSTAADRSGLPGGSEHFVEELRSGPVLLVVGATDLAAMLAALAAPLGQRVVVVDPRPAYARPERVPTADDVVCVWPDEWLAAAKLTTRDAVLVVTHDPRIDDRAIRAALAGSAGYVGVLGSRDTHTRRLARLAGLPGLDRLTGPAGLDLGATSLAQTALSMLAEVVAVGNRRTGGRLRDLRGRIRAVETPAPQPVG</sequence>
<dbReference type="PANTHER" id="PTHR30388:SF4">
    <property type="entry name" value="MOLYBDENUM COFACTOR INSERTION CHAPERONE PAOD"/>
    <property type="match status" value="1"/>
</dbReference>